<feature type="region of interest" description="Disordered" evidence="1">
    <location>
        <begin position="543"/>
        <end position="589"/>
    </location>
</feature>
<dbReference type="AlphaFoldDB" id="A0A9P6KJD4"/>
<dbReference type="OrthoDB" id="3801107at2759"/>
<dbReference type="Proteomes" id="UP000756921">
    <property type="component" value="Unassembled WGS sequence"/>
</dbReference>
<protein>
    <submittedName>
        <fullName evidence="2">Uncharacterized protein</fullName>
    </submittedName>
</protein>
<organism evidence="2 3">
    <name type="scientific">Paraphaeosphaeria minitans</name>
    <dbReference type="NCBI Taxonomy" id="565426"/>
    <lineage>
        <taxon>Eukaryota</taxon>
        <taxon>Fungi</taxon>
        <taxon>Dikarya</taxon>
        <taxon>Ascomycota</taxon>
        <taxon>Pezizomycotina</taxon>
        <taxon>Dothideomycetes</taxon>
        <taxon>Pleosporomycetidae</taxon>
        <taxon>Pleosporales</taxon>
        <taxon>Massarineae</taxon>
        <taxon>Didymosphaeriaceae</taxon>
        <taxon>Paraphaeosphaeria</taxon>
    </lineage>
</organism>
<feature type="compositionally biased region" description="Gly residues" evidence="1">
    <location>
        <begin position="552"/>
        <end position="586"/>
    </location>
</feature>
<sequence length="689" mass="76080">MTAKQSAPVEHAAGLGVGTAHHERRTLLRTRKARLRAQANVRIVNELRPEVEHANFSRRTSYDMDYEVWKTMSEDTKKTELAERLGIPVEDLQSIHRSGSTVTLTFDIRNPLLHAHKKPLYQDVGDDGNPEQHAKELARAEALSYKPIPNVPPAYTDLPLEELLDLSHMITIEELLVYFPNHVARWPGLAATLRWTNLDRLFYRAARIINLARGLHESLRREDQHTEVLPLQKKIERAIRELDPGYRVFDFPHENYSQDAINAILHKRPRGQSVQQDLVCKIQEAAGYITGINEFEAHSPFSQYMKQFQPEFKRLPPPNIPGHTRGLGSLEAYPTQGATGSATATPPLHGNEPSPEACDDPDCYQLECEKVHTAAQQTQTWNPAQPIVFASDGAAAIRTRNSPQPPSQGCNQGAACRDKNCTLQHPGPWTRTSVRLNPSSIQGRCREQARCTDAECSKGHGSWAWMYDSKGPVGNTNGTNGEACRAPWQRACGFESRSDGRRKANCPFGHRGPRTSLDMGLEFETLPRCAWDRKCTNGRFNKAHSSAASDGGNRGGGGGQDARGGRGRGGGQRTGGGQRIGGGQHANGGEDAVLTHEEEMSLYLAAVCRRVLEIIEVEAGAEEGIVEIHKSWLSCHGDILRSVQYIEKTSSAISSYISYPRATICSRVVVPALSIASGRIIEANRSSTN</sequence>
<name>A0A9P6KJD4_9PLEO</name>
<comment type="caution">
    <text evidence="2">The sequence shown here is derived from an EMBL/GenBank/DDBJ whole genome shotgun (WGS) entry which is preliminary data.</text>
</comment>
<evidence type="ECO:0000313" key="3">
    <source>
        <dbReference type="Proteomes" id="UP000756921"/>
    </source>
</evidence>
<gene>
    <name evidence="2" type="ORF">PMIN01_12953</name>
</gene>
<feature type="region of interest" description="Disordered" evidence="1">
    <location>
        <begin position="1"/>
        <end position="24"/>
    </location>
</feature>
<dbReference type="Gene3D" id="4.10.1000.40">
    <property type="match status" value="1"/>
</dbReference>
<accession>A0A9P6KJD4</accession>
<evidence type="ECO:0000313" key="2">
    <source>
        <dbReference type="EMBL" id="KAF9729263.1"/>
    </source>
</evidence>
<evidence type="ECO:0000256" key="1">
    <source>
        <dbReference type="SAM" id="MobiDB-lite"/>
    </source>
</evidence>
<keyword evidence="3" id="KW-1185">Reference proteome</keyword>
<dbReference type="EMBL" id="WJXW01000017">
    <property type="protein sequence ID" value="KAF9729263.1"/>
    <property type="molecule type" value="Genomic_DNA"/>
</dbReference>
<reference evidence="2" key="1">
    <citation type="journal article" date="2020" name="Mol. Plant Microbe Interact.">
        <title>Genome Sequence of the Biocontrol Agent Coniothyrium minitans strain Conio (IMI 134523).</title>
        <authorList>
            <person name="Patel D."/>
            <person name="Shittu T.A."/>
            <person name="Baroncelli R."/>
            <person name="Muthumeenakshi S."/>
            <person name="Osborne T.H."/>
            <person name="Janganan T.K."/>
            <person name="Sreenivasaprasad S."/>
        </authorList>
    </citation>
    <scope>NUCLEOTIDE SEQUENCE</scope>
    <source>
        <strain evidence="2">Conio</strain>
    </source>
</reference>
<proteinExistence type="predicted"/>
<feature type="region of interest" description="Disordered" evidence="1">
    <location>
        <begin position="318"/>
        <end position="356"/>
    </location>
</feature>